<sequence length="58" mass="6632">MASVRFEVKYYYITPGTNAKTAGTLSGTVNSQSETLVMQKLRDKHKGKEIVLRELKWK</sequence>
<dbReference type="Proteomes" id="UP000002964">
    <property type="component" value="Unassembled WGS sequence"/>
</dbReference>
<proteinExistence type="predicted"/>
<reference evidence="1 2" key="2">
    <citation type="submission" date="2011-11" db="EMBL/GenBank/DDBJ databases">
        <authorList>
            <consortium name="US DOE Joint Genome Institute"/>
            <person name="Lucas S."/>
            <person name="Han J."/>
            <person name="Lapidus A."/>
            <person name="Cheng J.-F."/>
            <person name="Goodwin L."/>
            <person name="Pitluck S."/>
            <person name="Peters L."/>
            <person name="Ovchinnikova G."/>
            <person name="Zhang X."/>
            <person name="Detter J.C."/>
            <person name="Han C."/>
            <person name="Tapia R."/>
            <person name="Land M."/>
            <person name="Hauser L."/>
            <person name="Kyrpides N."/>
            <person name="Ivanova N."/>
            <person name="Pagani I."/>
            <person name="Vogl K."/>
            <person name="Liu Z."/>
            <person name="Overmann J."/>
            <person name="Frigaard N.-U."/>
            <person name="Bryant D."/>
            <person name="Woyke T."/>
        </authorList>
    </citation>
    <scope>NUCLEOTIDE SEQUENCE [LARGE SCALE GENOMIC DNA]</scope>
    <source>
        <strain evidence="1 2">970</strain>
    </source>
</reference>
<dbReference type="EMBL" id="JH603170">
    <property type="protein sequence ID" value="EIC20132.1"/>
    <property type="molecule type" value="Genomic_DNA"/>
</dbReference>
<reference evidence="2" key="1">
    <citation type="submission" date="2011-06" db="EMBL/GenBank/DDBJ databases">
        <authorList>
            <consortium name="US DOE Joint Genome Institute (JGI-PGF)"/>
            <person name="Lucas S."/>
            <person name="Han J."/>
            <person name="Lapidus A."/>
            <person name="Cheng J.-F."/>
            <person name="Goodwin L."/>
            <person name="Pitluck S."/>
            <person name="Peters L."/>
            <person name="Land M.L."/>
            <person name="Hauser L."/>
            <person name="Vogl K."/>
            <person name="Liu Z."/>
            <person name="Overmann J."/>
            <person name="Frigaard N.-U."/>
            <person name="Bryant D.A."/>
            <person name="Woyke T.J."/>
        </authorList>
    </citation>
    <scope>NUCLEOTIDE SEQUENCE [LARGE SCALE GENOMIC DNA]</scope>
    <source>
        <strain evidence="2">970</strain>
    </source>
</reference>
<organism evidence="1 2">
    <name type="scientific">Thiorhodovibrio frisius</name>
    <dbReference type="NCBI Taxonomy" id="631362"/>
    <lineage>
        <taxon>Bacteria</taxon>
        <taxon>Pseudomonadati</taxon>
        <taxon>Pseudomonadota</taxon>
        <taxon>Gammaproteobacteria</taxon>
        <taxon>Chromatiales</taxon>
        <taxon>Chromatiaceae</taxon>
        <taxon>Thiorhodovibrio</taxon>
    </lineage>
</organism>
<evidence type="ECO:0000313" key="1">
    <source>
        <dbReference type="EMBL" id="EIC20132.1"/>
    </source>
</evidence>
<protein>
    <submittedName>
        <fullName evidence="1">Uncharacterized protein</fullName>
    </submittedName>
</protein>
<accession>H8Z475</accession>
<name>H8Z475_9GAMM</name>
<dbReference type="AlphaFoldDB" id="H8Z475"/>
<evidence type="ECO:0000313" key="2">
    <source>
        <dbReference type="Proteomes" id="UP000002964"/>
    </source>
</evidence>
<gene>
    <name evidence="1" type="ORF">Thi970DRAFT_03750</name>
</gene>
<keyword evidence="2" id="KW-1185">Reference proteome</keyword>
<dbReference type="HOGENOM" id="CLU_2977873_0_0_6"/>